<keyword evidence="2" id="KW-0812">Transmembrane</keyword>
<feature type="transmembrane region" description="Helical" evidence="2">
    <location>
        <begin position="36"/>
        <end position="58"/>
    </location>
</feature>
<name>A0ABQ8XTQ0_9EUKA</name>
<evidence type="ECO:0000256" key="2">
    <source>
        <dbReference type="SAM" id="Phobius"/>
    </source>
</evidence>
<keyword evidence="2" id="KW-0472">Membrane</keyword>
<dbReference type="Proteomes" id="UP001150062">
    <property type="component" value="Unassembled WGS sequence"/>
</dbReference>
<reference evidence="3" key="1">
    <citation type="submission" date="2022-08" db="EMBL/GenBank/DDBJ databases">
        <title>Novel sulfate-reducing endosymbionts in the free-living metamonad Anaeramoeba.</title>
        <authorList>
            <person name="Jerlstrom-Hultqvist J."/>
            <person name="Cepicka I."/>
            <person name="Gallot-Lavallee L."/>
            <person name="Salas-Leiva D."/>
            <person name="Curtis B.A."/>
            <person name="Zahonova K."/>
            <person name="Pipaliya S."/>
            <person name="Dacks J."/>
            <person name="Roger A.J."/>
        </authorList>
    </citation>
    <scope>NUCLEOTIDE SEQUENCE</scope>
    <source>
        <strain evidence="3">Schooner1</strain>
    </source>
</reference>
<feature type="transmembrane region" description="Helical" evidence="2">
    <location>
        <begin position="102"/>
        <end position="123"/>
    </location>
</feature>
<keyword evidence="3" id="KW-0547">Nucleotide-binding</keyword>
<accession>A0ABQ8XTQ0</accession>
<gene>
    <name evidence="3" type="ORF">M0813_28268</name>
</gene>
<feature type="compositionally biased region" description="Polar residues" evidence="1">
    <location>
        <begin position="229"/>
        <end position="246"/>
    </location>
</feature>
<evidence type="ECO:0000313" key="3">
    <source>
        <dbReference type="EMBL" id="KAJ6235993.1"/>
    </source>
</evidence>
<sequence>MATIKNILVSSLTGVILGELSTLITSGVCIKLNLSKGFAIVFGIILIVLSLAFLYRLSKEKKNSANWQRVLFVFIISIFVLCSGIFSFVLATSAFHNAHNDVKIICFLFLSVSLTFALTYVIVEIFNIPELTQGTAIIASPSQMYVLFAITGVLGISVGVLVGHYINIYTSNTKTLFKKSVIDTIPFGCILGFIAGLVNEILRVKVKKSYSPIKDGDRDDVDDKDKTQRSLITSGKTTNQYGTTNQTDDELL</sequence>
<comment type="caution">
    <text evidence="3">The sequence shown here is derived from an EMBL/GenBank/DDBJ whole genome shotgun (WGS) entry which is preliminary data.</text>
</comment>
<feature type="region of interest" description="Disordered" evidence="1">
    <location>
        <begin position="214"/>
        <end position="252"/>
    </location>
</feature>
<feature type="transmembrane region" description="Helical" evidence="2">
    <location>
        <begin position="144"/>
        <end position="165"/>
    </location>
</feature>
<protein>
    <submittedName>
        <fullName evidence="3">Atp-binding cassette</fullName>
    </submittedName>
</protein>
<feature type="transmembrane region" description="Helical" evidence="2">
    <location>
        <begin position="70"/>
        <end position="90"/>
    </location>
</feature>
<dbReference type="GO" id="GO:0005524">
    <property type="term" value="F:ATP binding"/>
    <property type="evidence" value="ECO:0007669"/>
    <property type="project" value="UniProtKB-KW"/>
</dbReference>
<proteinExistence type="predicted"/>
<evidence type="ECO:0000313" key="4">
    <source>
        <dbReference type="Proteomes" id="UP001150062"/>
    </source>
</evidence>
<feature type="compositionally biased region" description="Basic and acidic residues" evidence="1">
    <location>
        <begin position="214"/>
        <end position="228"/>
    </location>
</feature>
<feature type="transmembrane region" description="Helical" evidence="2">
    <location>
        <begin position="185"/>
        <end position="202"/>
    </location>
</feature>
<keyword evidence="4" id="KW-1185">Reference proteome</keyword>
<dbReference type="EMBL" id="JAOAOG010000251">
    <property type="protein sequence ID" value="KAJ6235993.1"/>
    <property type="molecule type" value="Genomic_DNA"/>
</dbReference>
<organism evidence="3 4">
    <name type="scientific">Anaeramoeba flamelloides</name>
    <dbReference type="NCBI Taxonomy" id="1746091"/>
    <lineage>
        <taxon>Eukaryota</taxon>
        <taxon>Metamonada</taxon>
        <taxon>Anaeramoebidae</taxon>
        <taxon>Anaeramoeba</taxon>
    </lineage>
</organism>
<evidence type="ECO:0000256" key="1">
    <source>
        <dbReference type="SAM" id="MobiDB-lite"/>
    </source>
</evidence>
<keyword evidence="3" id="KW-0067">ATP-binding</keyword>
<keyword evidence="2" id="KW-1133">Transmembrane helix</keyword>